<comment type="caution">
    <text evidence="2">The sequence shown here is derived from an EMBL/GenBank/DDBJ whole genome shotgun (WGS) entry which is preliminary data.</text>
</comment>
<keyword evidence="3" id="KW-1185">Reference proteome</keyword>
<evidence type="ECO:0000256" key="1">
    <source>
        <dbReference type="SAM" id="MobiDB-lite"/>
    </source>
</evidence>
<dbReference type="Proteomes" id="UP001057702">
    <property type="component" value="Unassembled WGS sequence"/>
</dbReference>
<dbReference type="EMBL" id="JANFNG010000003">
    <property type="protein sequence ID" value="MCQ4080232.1"/>
    <property type="molecule type" value="Genomic_DNA"/>
</dbReference>
<proteinExistence type="predicted"/>
<name>A0ABT1PRD4_9ACTN</name>
<gene>
    <name evidence="2" type="ORF">NGB36_06385</name>
</gene>
<protein>
    <submittedName>
        <fullName evidence="2">Uncharacterized protein</fullName>
    </submittedName>
</protein>
<reference evidence="2" key="1">
    <citation type="submission" date="2022-06" db="EMBL/GenBank/DDBJ databases">
        <title>Draft genome sequence of Streptomyces sp. RB6PN25 isolated from peat swamp forest in Thailand.</title>
        <authorList>
            <person name="Duangmal K."/>
            <person name="Klaysubun C."/>
        </authorList>
    </citation>
    <scope>NUCLEOTIDE SEQUENCE</scope>
    <source>
        <strain evidence="2">RB6PN25</strain>
    </source>
</reference>
<feature type="region of interest" description="Disordered" evidence="1">
    <location>
        <begin position="1"/>
        <end position="59"/>
    </location>
</feature>
<sequence length="59" mass="6590">MSDVEPEANEADAAEQQFELVDDEGAALETIEETPDEANPADAAEQHRTVPLDEDDYRW</sequence>
<evidence type="ECO:0000313" key="3">
    <source>
        <dbReference type="Proteomes" id="UP001057702"/>
    </source>
</evidence>
<dbReference type="RefSeq" id="WP_255919117.1">
    <property type="nucleotide sequence ID" value="NZ_JANFNG010000003.1"/>
</dbReference>
<organism evidence="2 3">
    <name type="scientific">Streptomyces humicola</name>
    <dbReference type="NCBI Taxonomy" id="2953240"/>
    <lineage>
        <taxon>Bacteria</taxon>
        <taxon>Bacillati</taxon>
        <taxon>Actinomycetota</taxon>
        <taxon>Actinomycetes</taxon>
        <taxon>Kitasatosporales</taxon>
        <taxon>Streptomycetaceae</taxon>
        <taxon>Streptomyces</taxon>
    </lineage>
</organism>
<feature type="compositionally biased region" description="Acidic residues" evidence="1">
    <location>
        <begin position="1"/>
        <end position="13"/>
    </location>
</feature>
<feature type="compositionally biased region" description="Basic and acidic residues" evidence="1">
    <location>
        <begin position="44"/>
        <end position="59"/>
    </location>
</feature>
<feature type="compositionally biased region" description="Acidic residues" evidence="1">
    <location>
        <begin position="20"/>
        <end position="36"/>
    </location>
</feature>
<evidence type="ECO:0000313" key="2">
    <source>
        <dbReference type="EMBL" id="MCQ4080232.1"/>
    </source>
</evidence>
<accession>A0ABT1PRD4</accession>